<protein>
    <submittedName>
        <fullName evidence="2">Protein flp</fullName>
    </submittedName>
</protein>
<name>A0AAD9H2A6_9STRA</name>
<dbReference type="Proteomes" id="UP001259832">
    <property type="component" value="Unassembled WGS sequence"/>
</dbReference>
<proteinExistence type="predicted"/>
<dbReference type="Gene3D" id="3.40.710.10">
    <property type="entry name" value="DD-peptidase/beta-lactamase superfamily"/>
    <property type="match status" value="1"/>
</dbReference>
<feature type="domain" description="SCP" evidence="1">
    <location>
        <begin position="893"/>
        <end position="1024"/>
    </location>
</feature>
<dbReference type="AlphaFoldDB" id="A0AAD9H2A6"/>
<evidence type="ECO:0000313" key="3">
    <source>
        <dbReference type="Proteomes" id="UP001259832"/>
    </source>
</evidence>
<dbReference type="EMBL" id="JASMQC010000001">
    <property type="protein sequence ID" value="KAK1948408.1"/>
    <property type="molecule type" value="Genomic_DNA"/>
</dbReference>
<dbReference type="Pfam" id="PF00188">
    <property type="entry name" value="CAP"/>
    <property type="match status" value="1"/>
</dbReference>
<dbReference type="SUPFAM" id="SSF47473">
    <property type="entry name" value="EF-hand"/>
    <property type="match status" value="1"/>
</dbReference>
<dbReference type="PANTHER" id="PTHR31157">
    <property type="entry name" value="SCP DOMAIN-CONTAINING PROTEIN"/>
    <property type="match status" value="1"/>
</dbReference>
<comment type="caution">
    <text evidence="2">The sequence shown here is derived from an EMBL/GenBank/DDBJ whole genome shotgun (WGS) entry which is preliminary data.</text>
</comment>
<dbReference type="SUPFAM" id="SSF55797">
    <property type="entry name" value="PR-1-like"/>
    <property type="match status" value="1"/>
</dbReference>
<evidence type="ECO:0000313" key="2">
    <source>
        <dbReference type="EMBL" id="KAK1948408.1"/>
    </source>
</evidence>
<organism evidence="2 3">
    <name type="scientific">Phytophthora citrophthora</name>
    <dbReference type="NCBI Taxonomy" id="4793"/>
    <lineage>
        <taxon>Eukaryota</taxon>
        <taxon>Sar</taxon>
        <taxon>Stramenopiles</taxon>
        <taxon>Oomycota</taxon>
        <taxon>Peronosporomycetes</taxon>
        <taxon>Peronosporales</taxon>
        <taxon>Peronosporaceae</taxon>
        <taxon>Phytophthora</taxon>
    </lineage>
</organism>
<dbReference type="Gene3D" id="3.40.33.10">
    <property type="entry name" value="CAP"/>
    <property type="match status" value="1"/>
</dbReference>
<dbReference type="Gene3D" id="1.10.238.10">
    <property type="entry name" value="EF-hand"/>
    <property type="match status" value="1"/>
</dbReference>
<accession>A0AAD9H2A6</accession>
<dbReference type="SMART" id="SM00198">
    <property type="entry name" value="SCP"/>
    <property type="match status" value="1"/>
</dbReference>
<dbReference type="InterPro" id="IPR012338">
    <property type="entry name" value="Beta-lactam/transpept-like"/>
</dbReference>
<gene>
    <name evidence="2" type="ORF">P3T76_000698</name>
</gene>
<keyword evidence="3" id="KW-1185">Reference proteome</keyword>
<dbReference type="InterPro" id="IPR011992">
    <property type="entry name" value="EF-hand-dom_pair"/>
</dbReference>
<dbReference type="Pfam" id="PF00144">
    <property type="entry name" value="Beta-lactamase"/>
    <property type="match status" value="1"/>
</dbReference>
<dbReference type="InterPro" id="IPR014044">
    <property type="entry name" value="CAP_dom"/>
</dbReference>
<dbReference type="InterPro" id="IPR035940">
    <property type="entry name" value="CAP_sf"/>
</dbReference>
<dbReference type="SUPFAM" id="SSF56601">
    <property type="entry name" value="beta-lactamase/transpeptidase-like"/>
    <property type="match status" value="1"/>
</dbReference>
<sequence>MSSATDTTVEEQVQLRRVFRLLAFDTPLRRLEHKIERQASRRLYSLNEQDAKRGHYMKEKMKYLATLQDEVNLGRELVSSKYQIDTKALLTIYEQLGYPLSSQEKSRLEEVIWQINDKLDGAICFDEFVSSYVRSRNDRSGLEPSEIFFLTCFLMFDKECCGRISLDDAMGILYLKYGEAMEREMEIHFGKLLDEGAHFVSFLEFHEATIRRLGELIDQQAPFARPNKFCKKLTVEADPSPLSPNLFDEWRTGYRARDILREEPLEDQIARYTRAGRFPKGGRSLQEKIDETNAFLERELAIDQQRGVGVSGAIVYQDQVVLSKGYGLSKSDDPSSKVTSSTMFQIGSVSKTFISFGIAILVEEGKLAWNDPVKKHYPSFRLYDKYAEEYATIGDLCAMNSGLNDLPDVGRFFGLYPTDEDLATALAFIEPAHSLRGGHDYANANFEILGQLVKEVTGQPWDVFLKERIWEPLAMTRTFPSAFDTQGDNDTSYGHFECGGEVFGPYDLVNDPEAQLAGEGQGQKIASGSTLSTSDDLATLLRLILNKGTVDGVTILKDPTSVTTMITGKYAVNKEFVDEFLLEGHQFYPDGNTLASGYGFDYVGNGQWGHAYVDKSGDTAVHVTRTGIAPDAQLGVMFMSNTQTPEGHASYPLDHIRSYVMGVFLDVPKDILDFAYREWRKNDQLVPIMEGVPACGLRFWKDPPYRQLSPVARAKMVGKYVAQSSTGYFGYLEVREEEEDLVLHYGALSAPLKYYTDEDSKRVFAWDYKPAPLFIDATKRDGKFQLEIGVVFRQVRAVRIATTSPSLRSLQSGRVMWNLSFLLVLVVTLLNYSAAEVKLVASVSIPTPIIGDAIFEDLETPAPIIGDAIFEDLENATNISIPRHLQAAYPPNSFQQEMLNAVNRERAANGLSALCMNYKLQNAAQGHSNDMAQNNYMSHTGSDGSTMSQRIQAAGYDRTASGENVAAGHTSVEEVMTAWMNSPRHRDNILRKKFTMFGCGYAYSESSTYKHYWTQNFGRSNTEKCS</sequence>
<dbReference type="InterPro" id="IPR001466">
    <property type="entry name" value="Beta-lactam-related"/>
</dbReference>
<dbReference type="PANTHER" id="PTHR31157:SF1">
    <property type="entry name" value="SCP DOMAIN-CONTAINING PROTEIN"/>
    <property type="match status" value="1"/>
</dbReference>
<dbReference type="CDD" id="cd05379">
    <property type="entry name" value="CAP_bacterial"/>
    <property type="match status" value="1"/>
</dbReference>
<evidence type="ECO:0000259" key="1">
    <source>
        <dbReference type="SMART" id="SM00198"/>
    </source>
</evidence>
<reference evidence="2" key="1">
    <citation type="submission" date="2023-08" db="EMBL/GenBank/DDBJ databases">
        <title>Reference Genome Resource for the Citrus Pathogen Phytophthora citrophthora.</title>
        <authorList>
            <person name="Moller H."/>
            <person name="Coetzee B."/>
            <person name="Rose L.J."/>
            <person name="Van Niekerk J.M."/>
        </authorList>
    </citation>
    <scope>NUCLEOTIDE SEQUENCE</scope>
    <source>
        <strain evidence="2">STE-U-9442</strain>
    </source>
</reference>